<evidence type="ECO:0000256" key="4">
    <source>
        <dbReference type="SAM" id="MobiDB-lite"/>
    </source>
</evidence>
<feature type="repeat" description="WD" evidence="3">
    <location>
        <begin position="317"/>
        <end position="349"/>
    </location>
</feature>
<dbReference type="AlphaFoldDB" id="A0A662YSQ4"/>
<dbReference type="CDD" id="cd05716">
    <property type="entry name" value="IgV_pIgR_like"/>
    <property type="match status" value="1"/>
</dbReference>
<name>A0A662YSQ4_ACIRT</name>
<feature type="repeat" description="WD" evidence="3">
    <location>
        <begin position="730"/>
        <end position="762"/>
    </location>
</feature>
<dbReference type="EMBL" id="SCEB01000311">
    <property type="protein sequence ID" value="RXM99720.1"/>
    <property type="molecule type" value="Genomic_DNA"/>
</dbReference>
<dbReference type="InterPro" id="IPR036322">
    <property type="entry name" value="WD40_repeat_dom_sf"/>
</dbReference>
<dbReference type="PANTHER" id="PTHR45532">
    <property type="entry name" value="WD REPEAT-CONTAINING PROTEIN 97"/>
    <property type="match status" value="1"/>
</dbReference>
<dbReference type="SMART" id="SM00320">
    <property type="entry name" value="WD40"/>
    <property type="match status" value="5"/>
</dbReference>
<dbReference type="PROSITE" id="PS50294">
    <property type="entry name" value="WD_REPEATS_REGION"/>
    <property type="match status" value="2"/>
</dbReference>
<dbReference type="InterPro" id="IPR036179">
    <property type="entry name" value="Ig-like_dom_sf"/>
</dbReference>
<dbReference type="Gene3D" id="2.60.40.10">
    <property type="entry name" value="Immunoglobulins"/>
    <property type="match status" value="1"/>
</dbReference>
<dbReference type="InterPro" id="IPR013783">
    <property type="entry name" value="Ig-like_fold"/>
</dbReference>
<dbReference type="PROSITE" id="PS50082">
    <property type="entry name" value="WD_REPEATS_2"/>
    <property type="match status" value="3"/>
</dbReference>
<dbReference type="PRINTS" id="PR00320">
    <property type="entry name" value="GPROTEINBRPT"/>
</dbReference>
<dbReference type="Proteomes" id="UP000289886">
    <property type="component" value="Unassembled WGS sequence"/>
</dbReference>
<evidence type="ECO:0000259" key="5">
    <source>
        <dbReference type="SMART" id="SM00409"/>
    </source>
</evidence>
<sequence>MEAQLKVYPTGASGLSVTSRFITGIEGGSVSVQCHYDRYLNTNVKYWCSGKVWSSCKIIQRSTVKQRDEDKISISDDRTQGVFTVTVRRLEKKDSGWYWCGIQRAGTDEGIQLNLSIDEDLGVSMELVKHSCFNPTLTTHGIQHICHFSSNSPVRHVTYNQATGDFVSLSSDGTLRVYQCEGRLRASFPSAEPFSGIASTVLPDRYAAWGPGNRLAVLDREFRTISSTCSSQDIHTCLSKEGVYELVVGGAGHVSVWCLRHLVCRVKITEGLGTRDVFTELVLPKAASPKSQRCFAMSSAGVALFHLSKGMLLAYKKDLHLCNITGIAYCNTAKSLATASRDGTIKVWDEDWGVQMVFAGHTGAVTALAACPHLPHFFSSSLDGTLRVWSLETGDQLEKIHTGPALGLGMKSTEKDGVERLGKKASRLLCSYSRKGVDFWALTHLYALHTPLGGAPIREIQTVSLPLYPTRMLCVSDDGTIRLIAAETGEVITTFILEEGKRTKWVDYCLPWETLFVLTEEGEVLRINTLTNPATLLKQGARPRSVGGSPVDAATTESGLGKRKAKACCLVVYNYIVDPEKAFSCWTEVVENGGEKRKRKPKEIKQERNRYMLIVGQEDGFLAVLDWYSGQIQYQTEAHSSQAVTGLVTNLENNYIISAGGDRSVKAWRVFPYAEESLSLQVTFFCGQPPLRISVMDSLLAVAFQDFSSATYSIVQFNLLTKRRTDHSPNDDPQDKITGLCTCPRMKIFASSSLDGIIRIWDRDNGLIRQRKAPPLAETERAEYEEYERELQERAEIPDVDLFDLNEALRSPRPPPPEAPYIPKTERGGFFPDHALARHSGPCSETEEYQTREKTPEQSFSKTMTLDSFMKQLMQQLKTKDYCVKTGILGAVQTLLQQEGLEITMDLHNLLLSILNQPNAPTLRDPDEREFIHAALTTLVSIAPHSKELLLEMMVQLILCDEVFRKRVESLWQKMDLEDPHDYLGQELSSWDEWPQGMGSAKTQLRKQTTDWLNHWIAKYKIESKSSDCKPIEAVNYFCSEQHKKWLVANRPPVSVPLEKNTVLLLPDIRRSHAILRLGETNSMARTRPVEYITLPPISSRPLLSGFVPYMAFPLPKVNLCPFTSPEDPAKPDPSCRFLGAAPRYFFLEHSYADNYK</sequence>
<dbReference type="InterPro" id="IPR001680">
    <property type="entry name" value="WD40_rpt"/>
</dbReference>
<dbReference type="InterPro" id="IPR013106">
    <property type="entry name" value="Ig_V-set"/>
</dbReference>
<keyword evidence="2" id="KW-0677">Repeat</keyword>
<dbReference type="InterPro" id="IPR003599">
    <property type="entry name" value="Ig_sub"/>
</dbReference>
<keyword evidence="7" id="KW-1185">Reference proteome</keyword>
<keyword evidence="1 3" id="KW-0853">WD repeat</keyword>
<evidence type="ECO:0000313" key="7">
    <source>
        <dbReference type="Proteomes" id="UP000289886"/>
    </source>
</evidence>
<evidence type="ECO:0000256" key="2">
    <source>
        <dbReference type="ARBA" id="ARBA00022737"/>
    </source>
</evidence>
<evidence type="ECO:0000313" key="6">
    <source>
        <dbReference type="EMBL" id="RXM99720.1"/>
    </source>
</evidence>
<dbReference type="Gene3D" id="2.130.10.10">
    <property type="entry name" value="YVTN repeat-like/Quinoprotein amine dehydrogenase"/>
    <property type="match status" value="2"/>
</dbReference>
<dbReference type="SUPFAM" id="SSF50978">
    <property type="entry name" value="WD40 repeat-like"/>
    <property type="match status" value="2"/>
</dbReference>
<protein>
    <submittedName>
        <fullName evidence="6">WD repeat-containing protein KIAA1875</fullName>
    </submittedName>
</protein>
<dbReference type="InterPro" id="IPR020472">
    <property type="entry name" value="WD40_PAC1"/>
</dbReference>
<feature type="repeat" description="WD" evidence="3">
    <location>
        <begin position="358"/>
        <end position="399"/>
    </location>
</feature>
<evidence type="ECO:0000256" key="3">
    <source>
        <dbReference type="PROSITE-ProRule" id="PRU00221"/>
    </source>
</evidence>
<dbReference type="SUPFAM" id="SSF48371">
    <property type="entry name" value="ARM repeat"/>
    <property type="match status" value="1"/>
</dbReference>
<dbReference type="Pfam" id="PF00400">
    <property type="entry name" value="WD40"/>
    <property type="match status" value="4"/>
</dbReference>
<evidence type="ECO:0000256" key="1">
    <source>
        <dbReference type="ARBA" id="ARBA00022574"/>
    </source>
</evidence>
<organism evidence="6 7">
    <name type="scientific">Acipenser ruthenus</name>
    <name type="common">Sterlet sturgeon</name>
    <dbReference type="NCBI Taxonomy" id="7906"/>
    <lineage>
        <taxon>Eukaryota</taxon>
        <taxon>Metazoa</taxon>
        <taxon>Chordata</taxon>
        <taxon>Craniata</taxon>
        <taxon>Vertebrata</taxon>
        <taxon>Euteleostomi</taxon>
        <taxon>Actinopterygii</taxon>
        <taxon>Chondrostei</taxon>
        <taxon>Acipenseriformes</taxon>
        <taxon>Acipenseridae</taxon>
        <taxon>Acipenser</taxon>
    </lineage>
</organism>
<accession>A0A662YSQ4</accession>
<feature type="domain" description="Immunoglobulin" evidence="5">
    <location>
        <begin position="19"/>
        <end position="116"/>
    </location>
</feature>
<feature type="region of interest" description="Disordered" evidence="4">
    <location>
        <begin position="839"/>
        <end position="860"/>
    </location>
</feature>
<dbReference type="Pfam" id="PF07686">
    <property type="entry name" value="V-set"/>
    <property type="match status" value="1"/>
</dbReference>
<proteinExistence type="predicted"/>
<gene>
    <name evidence="6" type="ORF">EOD39_10878</name>
</gene>
<reference evidence="6 7" key="1">
    <citation type="submission" date="2019-01" db="EMBL/GenBank/DDBJ databases">
        <title>Draft Genome and Complete Hox-Cluster Characterization of the Sterlet Sturgeon (Acipenser ruthenus).</title>
        <authorList>
            <person name="Wei Q."/>
        </authorList>
    </citation>
    <scope>NUCLEOTIDE SEQUENCE [LARGE SCALE GENOMIC DNA]</scope>
    <source>
        <strain evidence="6">WHYD16114868_AA</strain>
        <tissue evidence="6">Blood</tissue>
    </source>
</reference>
<dbReference type="SUPFAM" id="SSF48726">
    <property type="entry name" value="Immunoglobulin"/>
    <property type="match status" value="1"/>
</dbReference>
<dbReference type="InterPro" id="IPR016024">
    <property type="entry name" value="ARM-type_fold"/>
</dbReference>
<comment type="caution">
    <text evidence="6">The sequence shown here is derived from an EMBL/GenBank/DDBJ whole genome shotgun (WGS) entry which is preliminary data.</text>
</comment>
<dbReference type="PANTHER" id="PTHR45532:SF1">
    <property type="entry name" value="WD REPEAT-CONTAINING PROTEIN 97"/>
    <property type="match status" value="1"/>
</dbReference>
<dbReference type="InterPro" id="IPR015943">
    <property type="entry name" value="WD40/YVTN_repeat-like_dom_sf"/>
</dbReference>
<dbReference type="SMART" id="SM00409">
    <property type="entry name" value="IG"/>
    <property type="match status" value="1"/>
</dbReference>